<reference evidence="1" key="1">
    <citation type="journal article" date="2017" name="Parasit. Vectors">
        <title>Sialotranscriptomics of Rhipicephalus zambeziensis reveals intricate expression profiles of secretory proteins and suggests tight temporal transcriptional regulation during blood-feeding.</title>
        <authorList>
            <person name="de Castro M.H."/>
            <person name="de Klerk D."/>
            <person name="Pienaar R."/>
            <person name="Rees D.J.G."/>
            <person name="Mans B.J."/>
        </authorList>
    </citation>
    <scope>NUCLEOTIDE SEQUENCE</scope>
    <source>
        <tissue evidence="1">Salivary glands</tissue>
    </source>
</reference>
<accession>A0A224YAQ2</accession>
<sequence length="94" mass="11066">MFTRKISDDACRIPEYTFPEHVWTGGHLVWPSHTEAHGMRDVSTVIRASLNNICEELGEERSSLAVRERVRKRRSEVRLQRDVHCFPFYCYSVI</sequence>
<name>A0A224YAQ2_9ACAR</name>
<dbReference type="EMBL" id="GFPF01003610">
    <property type="protein sequence ID" value="MAA14756.1"/>
    <property type="molecule type" value="Transcribed_RNA"/>
</dbReference>
<proteinExistence type="predicted"/>
<organism evidence="1">
    <name type="scientific">Rhipicephalus zambeziensis</name>
    <dbReference type="NCBI Taxonomy" id="60191"/>
    <lineage>
        <taxon>Eukaryota</taxon>
        <taxon>Metazoa</taxon>
        <taxon>Ecdysozoa</taxon>
        <taxon>Arthropoda</taxon>
        <taxon>Chelicerata</taxon>
        <taxon>Arachnida</taxon>
        <taxon>Acari</taxon>
        <taxon>Parasitiformes</taxon>
        <taxon>Ixodida</taxon>
        <taxon>Ixodoidea</taxon>
        <taxon>Ixodidae</taxon>
        <taxon>Rhipicephalinae</taxon>
        <taxon>Rhipicephalus</taxon>
        <taxon>Rhipicephalus</taxon>
    </lineage>
</organism>
<evidence type="ECO:0000313" key="1">
    <source>
        <dbReference type="EMBL" id="MAA14756.1"/>
    </source>
</evidence>
<dbReference type="AlphaFoldDB" id="A0A224YAQ2"/>
<protein>
    <submittedName>
        <fullName evidence="1">Uncharacterized protein</fullName>
    </submittedName>
</protein>